<dbReference type="Proteomes" id="UP001558474">
    <property type="component" value="Unassembled WGS sequence"/>
</dbReference>
<reference evidence="1 2" key="1">
    <citation type="submission" date="2024-04" db="EMBL/GenBank/DDBJ databases">
        <title>Genomic Markers of Mycobacteria.</title>
        <authorList>
            <person name="Soliman M.S."/>
            <person name="Elkholy A."/>
            <person name="Soliman N.S."/>
            <person name="Abbas A."/>
            <person name="Khayrat S."/>
            <person name="Shawky S."/>
        </authorList>
    </citation>
    <scope>NUCLEOTIDE SEQUENCE [LARGE SCALE GENOMIC DNA]</scope>
    <source>
        <strain evidence="1 2">Egy-CU-AM5</strain>
    </source>
</reference>
<comment type="caution">
    <text evidence="1">The sequence shown here is derived from an EMBL/GenBank/DDBJ whole genome shotgun (WGS) entry which is preliminary data.</text>
</comment>
<keyword evidence="2" id="KW-1185">Reference proteome</keyword>
<evidence type="ECO:0000313" key="2">
    <source>
        <dbReference type="Proteomes" id="UP001558474"/>
    </source>
</evidence>
<protein>
    <submittedName>
        <fullName evidence="1">Uncharacterized protein</fullName>
    </submittedName>
</protein>
<accession>A0ABV3VA31</accession>
<gene>
    <name evidence="1" type="ORF">ABFW12_08510</name>
</gene>
<sequence length="365" mass="41797">MANSGDYELAWPRDLVRDELSVLINSEAQKDWAVKVDLLLRDAFCTSVPAREFASVTDDGFGKRGNALTEQRKFLASILRRLDQFPDAFVRRPYWSERRAGASAGRQTLTLEAVARYFANVVNALDGRGYFEEAFEKDCVDDPSTINPSFVIYERTGRESMWPLDPSKLAADRDAFLDVVEVLHDLIARPRNGWIHNYSQCGWHYSEFSREAGRRLYRWQINGLLGRSDLGLRLASEGEDEGRLVEATDDARTDLLRRMAERPDDLAGRIGHAVALFRRRDATEHDKRSAVMVLGLVLEERRALLKGVLYSGDEGALFEIANKFAIRHQDQRQKSEYDPVFLDWIFWWYLATIELTDRVIARTGA</sequence>
<proteinExistence type="predicted"/>
<dbReference type="RefSeq" id="WP_368572777.1">
    <property type="nucleotide sequence ID" value="NZ_JBDLOU010000013.1"/>
</dbReference>
<organism evidence="1 2">
    <name type="scientific">Mycolicibacterium porcinum</name>
    <dbReference type="NCBI Taxonomy" id="39693"/>
    <lineage>
        <taxon>Bacteria</taxon>
        <taxon>Bacillati</taxon>
        <taxon>Actinomycetota</taxon>
        <taxon>Actinomycetes</taxon>
        <taxon>Mycobacteriales</taxon>
        <taxon>Mycobacteriaceae</taxon>
        <taxon>Mycolicibacterium</taxon>
    </lineage>
</organism>
<dbReference type="EMBL" id="JBDLOU010000013">
    <property type="protein sequence ID" value="MEX3738277.1"/>
    <property type="molecule type" value="Genomic_DNA"/>
</dbReference>
<name>A0ABV3VA31_9MYCO</name>
<evidence type="ECO:0000313" key="1">
    <source>
        <dbReference type="EMBL" id="MEX3738277.1"/>
    </source>
</evidence>